<protein>
    <recommendedName>
        <fullName evidence="3">SLH domain-containing protein</fullName>
    </recommendedName>
</protein>
<evidence type="ECO:0000313" key="4">
    <source>
        <dbReference type="EMBL" id="RAW15073.1"/>
    </source>
</evidence>
<dbReference type="Gene3D" id="2.60.40.680">
    <property type="match status" value="2"/>
</dbReference>
<dbReference type="CDD" id="cd08548">
    <property type="entry name" value="Type_I_cohesin_like"/>
    <property type="match status" value="1"/>
</dbReference>
<dbReference type="InterPro" id="IPR008965">
    <property type="entry name" value="CBM2/CBM3_carb-bd_dom_sf"/>
</dbReference>
<feature type="region of interest" description="Disordered" evidence="1">
    <location>
        <begin position="325"/>
        <end position="368"/>
    </location>
</feature>
<dbReference type="InterPro" id="IPR051465">
    <property type="entry name" value="Cell_Envelope_Struct_Comp"/>
</dbReference>
<dbReference type="PROSITE" id="PS51272">
    <property type="entry name" value="SLH"/>
    <property type="match status" value="2"/>
</dbReference>
<dbReference type="GO" id="GO:0000272">
    <property type="term" value="P:polysaccharide catabolic process"/>
    <property type="evidence" value="ECO:0007669"/>
    <property type="project" value="InterPro"/>
</dbReference>
<evidence type="ECO:0000313" key="5">
    <source>
        <dbReference type="Proteomes" id="UP000250642"/>
    </source>
</evidence>
<sequence>MPNNKGHFISVKSKRFMKALLAVLLLVSMSFSWLPQAHASVDPVIHIGEVSGKPGDIVEVPVSYDSKGSEFSFYHSELSFAYDSAVLELVEGDKVVNRQAYENYQGVSLTEDTSAPGYISVIMTTQNFIQESTALYSLHFKIKESAAIGQSSVALHAGALVEEFDPFQVTGENGQVTVLADVKPVGSVVVYIGSEEGKAGDKVTLTVDTVALSQPIGSYGVRLKFNPAALQVTDVTGSPGIRHHANNETGSLIVGWSDENGGLSPIPAFETYQTLFKIEFTITSNAVAGEYPVEFVNETLLEHFTVTDTDGIEMHKQAISGDITVVGEPTTPTTPTTPSNPGSSGLGSSSGGSTPTSPSASTSEKITLNVTNERNANVVVSTTIIERTTGADGRKKDVVNLTAEQTSRAIESLKKAGSNIARIMIPDEKDEVSELNVKLPAKSTSLMADEKMNLYIETDNASLQLPANSLKGLGSDIFFHLVPIKDAAGREAVEQRIQKDPLIIKASTDPADFRLVGRPMTIETNMSSRPVMVVLPVRDKNLTQKELDKLQVFIEHSDGTKELVKGKIVKFNGTDQPGIEFEVTKFSTFSIILMNGGQSSAYIQGFADGTFRPNQAVQRAEMAALLSRILPSGSDEAAHNRSYRDMPVAEWAREAITKATAAGYMHGNAAGDFMPGRSITRAEMAVIIERILKTQEATAETTAVPNEAADLTQHWAREAVQRVLAAGIMSVSQDGAFRPNDAVTRAEAVTLLNRLVHIEPDLSSTSMWKDVSVGHWAHGAIQAASQN</sequence>
<comment type="caution">
    <text evidence="4">The sequence shown here is derived from an EMBL/GenBank/DDBJ whole genome shotgun (WGS) entry which is preliminary data.</text>
</comment>
<accession>A0A329QS70</accession>
<dbReference type="PANTHER" id="PTHR43308">
    <property type="entry name" value="OUTER MEMBRANE PROTEIN ALPHA-RELATED"/>
    <property type="match status" value="1"/>
</dbReference>
<proteinExistence type="predicted"/>
<feature type="domain" description="SLH" evidence="3">
    <location>
        <begin position="703"/>
        <end position="766"/>
    </location>
</feature>
<evidence type="ECO:0000256" key="1">
    <source>
        <dbReference type="SAM" id="MobiDB-lite"/>
    </source>
</evidence>
<dbReference type="EMBL" id="QEVW01000008">
    <property type="protein sequence ID" value="RAW15073.1"/>
    <property type="molecule type" value="Genomic_DNA"/>
</dbReference>
<dbReference type="InterPro" id="IPR001119">
    <property type="entry name" value="SLH_dom"/>
</dbReference>
<dbReference type="GO" id="GO:0030246">
    <property type="term" value="F:carbohydrate binding"/>
    <property type="evidence" value="ECO:0007669"/>
    <property type="project" value="InterPro"/>
</dbReference>
<dbReference type="SUPFAM" id="SSF49384">
    <property type="entry name" value="Carbohydrate-binding domain"/>
    <property type="match status" value="2"/>
</dbReference>
<keyword evidence="2" id="KW-0732">Signal</keyword>
<feature type="compositionally biased region" description="Low complexity" evidence="1">
    <location>
        <begin position="329"/>
        <end position="343"/>
    </location>
</feature>
<evidence type="ECO:0000259" key="3">
    <source>
        <dbReference type="PROSITE" id="PS51272"/>
    </source>
</evidence>
<feature type="chain" id="PRO_5016441193" description="SLH domain-containing protein" evidence="2">
    <location>
        <begin position="40"/>
        <end position="787"/>
    </location>
</feature>
<organism evidence="4 5">
    <name type="scientific">Paenibacillus taichungensis</name>
    <dbReference type="NCBI Taxonomy" id="484184"/>
    <lineage>
        <taxon>Bacteria</taxon>
        <taxon>Bacillati</taxon>
        <taxon>Bacillota</taxon>
        <taxon>Bacilli</taxon>
        <taxon>Bacillales</taxon>
        <taxon>Paenibacillaceae</taxon>
        <taxon>Paenibacillus</taxon>
    </lineage>
</organism>
<dbReference type="Pfam" id="PF00395">
    <property type="entry name" value="SLH"/>
    <property type="match status" value="3"/>
</dbReference>
<dbReference type="Proteomes" id="UP000250642">
    <property type="component" value="Unassembled WGS sequence"/>
</dbReference>
<dbReference type="Pfam" id="PF00963">
    <property type="entry name" value="Cohesin"/>
    <property type="match status" value="2"/>
</dbReference>
<evidence type="ECO:0000256" key="2">
    <source>
        <dbReference type="SAM" id="SignalP"/>
    </source>
</evidence>
<name>A0A329QS70_9BACL</name>
<dbReference type="RefSeq" id="WP_113053548.1">
    <property type="nucleotide sequence ID" value="NZ_QEVW01000008.1"/>
</dbReference>
<dbReference type="AlphaFoldDB" id="A0A329QS70"/>
<feature type="compositionally biased region" description="Low complexity" evidence="1">
    <location>
        <begin position="351"/>
        <end position="363"/>
    </location>
</feature>
<gene>
    <name evidence="4" type="ORF">DC345_13560</name>
</gene>
<feature type="signal peptide" evidence="2">
    <location>
        <begin position="1"/>
        <end position="39"/>
    </location>
</feature>
<dbReference type="InterPro" id="IPR002102">
    <property type="entry name" value="Cohesin_dom"/>
</dbReference>
<reference evidence="4 5" key="1">
    <citation type="submission" date="2018-04" db="EMBL/GenBank/DDBJ databases">
        <title>Paenibacillus taichungensis Genome sequencing and assembly.</title>
        <authorList>
            <person name="Xu J."/>
            <person name="Rensing C."/>
            <person name="Mazhar H.S."/>
        </authorList>
    </citation>
    <scope>NUCLEOTIDE SEQUENCE [LARGE SCALE GENOMIC DNA]</scope>
    <source>
        <strain evidence="4 5">NC1</strain>
    </source>
</reference>
<feature type="domain" description="SLH" evidence="3">
    <location>
        <begin position="639"/>
        <end position="702"/>
    </location>
</feature>